<gene>
    <name evidence="2" type="ORF">NCTC1659_00742</name>
</gene>
<reference evidence="2 3" key="1">
    <citation type="submission" date="2018-06" db="EMBL/GenBank/DDBJ databases">
        <authorList>
            <consortium name="Pathogen Informatics"/>
            <person name="Doyle S."/>
        </authorList>
    </citation>
    <scope>NUCLEOTIDE SEQUENCE [LARGE SCALE GENOMIC DNA]</scope>
    <source>
        <strain evidence="2 3">NCTC1659</strain>
    </source>
</reference>
<protein>
    <submittedName>
        <fullName evidence="2">Putative pertactin family virulence factor, outer membrane autotransporter/Type V secretory pathway,adhesin AidA</fullName>
    </submittedName>
</protein>
<sequence length="237" mass="26387">MFLQHSVKLKNWGMQIGYDHPFQLESAVLRLGFAADLGKGKGGIKNTDERLTSNQHGVTLYGSYETETNHYIDFFLRAARSSIKWTDSSKFHNNSYTVALGYSKLIDVSNILSLEPSAKLSYSHVSGTNFVKNNYPVYLEPMDIMVGNVGLKGIVKLNGKFSTHAKIELNKELLGKTKGSVGSTYFMSKQRAFWTTIGVGVKSQLSQNSSLYLDADTNLGNGYRNTYQLNLGVNIKF</sequence>
<dbReference type="SMART" id="SM00869">
    <property type="entry name" value="Autotransporter"/>
    <property type="match status" value="1"/>
</dbReference>
<dbReference type="InterPro" id="IPR006315">
    <property type="entry name" value="OM_autotransptr_brl_dom"/>
</dbReference>
<evidence type="ECO:0000313" key="2">
    <source>
        <dbReference type="EMBL" id="STO59492.1"/>
    </source>
</evidence>
<feature type="domain" description="Autotransporter" evidence="1">
    <location>
        <begin position="1"/>
        <end position="237"/>
    </location>
</feature>
<dbReference type="InterPro" id="IPR036709">
    <property type="entry name" value="Autotransporte_beta_dom_sf"/>
</dbReference>
<dbReference type="InterPro" id="IPR005546">
    <property type="entry name" value="Autotransporte_beta"/>
</dbReference>
<dbReference type="Proteomes" id="UP000254329">
    <property type="component" value="Unassembled WGS sequence"/>
</dbReference>
<organism evidence="2 3">
    <name type="scientific">Canicola haemoglobinophilus</name>
    <dbReference type="NCBI Taxonomy" id="733"/>
    <lineage>
        <taxon>Bacteria</taxon>
        <taxon>Pseudomonadati</taxon>
        <taxon>Pseudomonadota</taxon>
        <taxon>Gammaproteobacteria</taxon>
        <taxon>Pasteurellales</taxon>
        <taxon>Pasteurellaceae</taxon>
        <taxon>Canicola</taxon>
    </lineage>
</organism>
<dbReference type="Pfam" id="PF03797">
    <property type="entry name" value="Autotransporter"/>
    <property type="match status" value="1"/>
</dbReference>
<proteinExistence type="predicted"/>
<dbReference type="RefSeq" id="WP_078218527.1">
    <property type="nucleotide sequence ID" value="NZ_MUXZ01000017.1"/>
</dbReference>
<dbReference type="EMBL" id="UGHF01000001">
    <property type="protein sequence ID" value="STO59492.1"/>
    <property type="molecule type" value="Genomic_DNA"/>
</dbReference>
<dbReference type="GO" id="GO:0019867">
    <property type="term" value="C:outer membrane"/>
    <property type="evidence" value="ECO:0007669"/>
    <property type="project" value="InterPro"/>
</dbReference>
<evidence type="ECO:0000313" key="3">
    <source>
        <dbReference type="Proteomes" id="UP000254329"/>
    </source>
</evidence>
<dbReference type="NCBIfam" id="TIGR01414">
    <property type="entry name" value="autotrans_barl"/>
    <property type="match status" value="1"/>
</dbReference>
<dbReference type="STRING" id="733.B0186_06335"/>
<dbReference type="PROSITE" id="PS51208">
    <property type="entry name" value="AUTOTRANSPORTER"/>
    <property type="match status" value="1"/>
</dbReference>
<dbReference type="AlphaFoldDB" id="A0A1V4B132"/>
<dbReference type="Gene3D" id="2.40.128.130">
    <property type="entry name" value="Autotransporter beta-domain"/>
    <property type="match status" value="1"/>
</dbReference>
<dbReference type="SUPFAM" id="SSF103515">
    <property type="entry name" value="Autotransporter"/>
    <property type="match status" value="1"/>
</dbReference>
<keyword evidence="3" id="KW-1185">Reference proteome</keyword>
<name>A0A1V4B132_9PAST</name>
<evidence type="ECO:0000259" key="1">
    <source>
        <dbReference type="PROSITE" id="PS51208"/>
    </source>
</evidence>
<accession>A0A1V4B132</accession>